<dbReference type="RefSeq" id="WP_104439052.1">
    <property type="nucleotide sequence ID" value="NZ_PTJA01000014.1"/>
</dbReference>
<protein>
    <recommendedName>
        <fullName evidence="3">YkgJ family cysteine cluster protein</fullName>
    </recommendedName>
</protein>
<accession>A0A2S6HMS5</accession>
<sequence>MKREIDIKEISDGKLYDLNDMVKADCKDCEGCSACCKGMGNSIVLDPLDVFRLTKGLNCTFEALIQNQAELNVVDGIVLPSIRMGEEGEACGFLDARGRCSIHSFRPGICRLFPLGRIYTEEGIRYFLQIYECAKKNRTKVKVRSFMDNPDGKRYDKFIADWHDFLKKAENEMEKQNDPNFTRELSMNVLNMFYLTPYEKEQDFYDQFGKRLEAITFL</sequence>
<gene>
    <name evidence="1" type="ORF">BXY41_114167</name>
</gene>
<dbReference type="PANTHER" id="PTHR35866:SF2">
    <property type="entry name" value="YKGJ FAMILY CYSTEINE CLUSTER PROTEIN"/>
    <property type="match status" value="1"/>
</dbReference>
<dbReference type="PANTHER" id="PTHR35866">
    <property type="entry name" value="PUTATIVE-RELATED"/>
    <property type="match status" value="1"/>
</dbReference>
<dbReference type="InterPro" id="IPR005358">
    <property type="entry name" value="Puta_zinc/iron-chelating_dom"/>
</dbReference>
<dbReference type="Proteomes" id="UP000237749">
    <property type="component" value="Unassembled WGS sequence"/>
</dbReference>
<evidence type="ECO:0000313" key="2">
    <source>
        <dbReference type="Proteomes" id="UP000237749"/>
    </source>
</evidence>
<reference evidence="1 2" key="1">
    <citation type="submission" date="2018-02" db="EMBL/GenBank/DDBJ databases">
        <title>Genomic Encyclopedia of Archaeal and Bacterial Type Strains, Phase II (KMG-II): from individual species to whole genera.</title>
        <authorList>
            <person name="Goeker M."/>
        </authorList>
    </citation>
    <scope>NUCLEOTIDE SEQUENCE [LARGE SCALE GENOMIC DNA]</scope>
    <source>
        <strain evidence="1 2">DSM 3808</strain>
    </source>
</reference>
<proteinExistence type="predicted"/>
<name>A0A2S6HMS5_9FIRM</name>
<dbReference type="EMBL" id="PTJA01000014">
    <property type="protein sequence ID" value="PPK78661.1"/>
    <property type="molecule type" value="Genomic_DNA"/>
</dbReference>
<dbReference type="AlphaFoldDB" id="A0A2S6HMS5"/>
<evidence type="ECO:0008006" key="3">
    <source>
        <dbReference type="Google" id="ProtNLM"/>
    </source>
</evidence>
<keyword evidence="2" id="KW-1185">Reference proteome</keyword>
<dbReference type="Pfam" id="PF03692">
    <property type="entry name" value="CxxCxxCC"/>
    <property type="match status" value="1"/>
</dbReference>
<evidence type="ECO:0000313" key="1">
    <source>
        <dbReference type="EMBL" id="PPK78661.1"/>
    </source>
</evidence>
<organism evidence="1 2">
    <name type="scientific">Lacrimispora xylanisolvens</name>
    <dbReference type="NCBI Taxonomy" id="384636"/>
    <lineage>
        <taxon>Bacteria</taxon>
        <taxon>Bacillati</taxon>
        <taxon>Bacillota</taxon>
        <taxon>Clostridia</taxon>
        <taxon>Lachnospirales</taxon>
        <taxon>Lachnospiraceae</taxon>
        <taxon>Lacrimispora</taxon>
    </lineage>
</organism>
<dbReference type="OrthoDB" id="665764at2"/>
<comment type="caution">
    <text evidence="1">The sequence shown here is derived from an EMBL/GenBank/DDBJ whole genome shotgun (WGS) entry which is preliminary data.</text>
</comment>